<keyword evidence="1" id="KW-0575">Peroxidase</keyword>
<reference evidence="1 2" key="1">
    <citation type="submission" date="2024-02" db="EMBL/GenBank/DDBJ databases">
        <title>STSV induces naive adaptation in Sulfolobus.</title>
        <authorList>
            <person name="Xiang X."/>
            <person name="Song M."/>
        </authorList>
    </citation>
    <scope>NUCLEOTIDE SEQUENCE [LARGE SCALE GENOMIC DNA]</scope>
    <source>
        <strain evidence="1 2">RT2</strain>
    </source>
</reference>
<dbReference type="Gene3D" id="3.30.300.20">
    <property type="match status" value="1"/>
</dbReference>
<dbReference type="InterPro" id="IPR036102">
    <property type="entry name" value="OsmC/Ohrsf"/>
</dbReference>
<dbReference type="InterPro" id="IPR003718">
    <property type="entry name" value="OsmC/Ohr_fam"/>
</dbReference>
<evidence type="ECO:0000313" key="2">
    <source>
        <dbReference type="Proteomes" id="UP001432202"/>
    </source>
</evidence>
<name>A0AAX4L3L8_9CREN</name>
<dbReference type="GO" id="GO:0004601">
    <property type="term" value="F:peroxidase activity"/>
    <property type="evidence" value="ECO:0007669"/>
    <property type="project" value="UniProtKB-KW"/>
</dbReference>
<protein>
    <submittedName>
        <fullName evidence="1">OsmC family protein</fullName>
        <ecNumber evidence="1">1.11.1.-</ecNumber>
    </submittedName>
</protein>
<dbReference type="AlphaFoldDB" id="A0AAX4L3L8"/>
<accession>A0AAX4L3L8</accession>
<keyword evidence="1" id="KW-0560">Oxidoreductase</keyword>
<keyword evidence="2" id="KW-1185">Reference proteome</keyword>
<dbReference type="RefSeq" id="WP_338604154.1">
    <property type="nucleotide sequence ID" value="NZ_CP146016.1"/>
</dbReference>
<dbReference type="GeneID" id="89336262"/>
<dbReference type="SUPFAM" id="SSF82784">
    <property type="entry name" value="OsmC-like"/>
    <property type="match status" value="1"/>
</dbReference>
<dbReference type="InterPro" id="IPR015946">
    <property type="entry name" value="KH_dom-like_a/b"/>
</dbReference>
<dbReference type="EMBL" id="CP146016">
    <property type="protein sequence ID" value="WWQ61584.1"/>
    <property type="molecule type" value="Genomic_DNA"/>
</dbReference>
<dbReference type="EC" id="1.11.1.-" evidence="1"/>
<evidence type="ECO:0000313" key="1">
    <source>
        <dbReference type="EMBL" id="WWQ61584.1"/>
    </source>
</evidence>
<organism evidence="1 2">
    <name type="scientific">Sulfolobus tengchongensis</name>
    <dbReference type="NCBI Taxonomy" id="207809"/>
    <lineage>
        <taxon>Archaea</taxon>
        <taxon>Thermoproteota</taxon>
        <taxon>Thermoprotei</taxon>
        <taxon>Sulfolobales</taxon>
        <taxon>Sulfolobaceae</taxon>
        <taxon>Sulfolobus</taxon>
    </lineage>
</organism>
<sequence>MEISFTLSGDLENPMIELGGKISRAKNLYQESPLMAFLVSIPHCIANMTDNIAKKEGIPLASCKIIARYVLDEKAIMFGNYIFKKIIIEVHSKGCSEDELKELIEKVKRECPIYLSFRDKIEIEGKTLY</sequence>
<dbReference type="Proteomes" id="UP001432202">
    <property type="component" value="Chromosome"/>
</dbReference>
<proteinExistence type="predicted"/>
<gene>
    <name evidence="1" type="ORF">V6M85_05800</name>
</gene>
<dbReference type="Pfam" id="PF02566">
    <property type="entry name" value="OsmC"/>
    <property type="match status" value="1"/>
</dbReference>